<organism evidence="11 12">
    <name type="scientific">Calocera viscosa (strain TUFC12733)</name>
    <dbReference type="NCBI Taxonomy" id="1330018"/>
    <lineage>
        <taxon>Eukaryota</taxon>
        <taxon>Fungi</taxon>
        <taxon>Dikarya</taxon>
        <taxon>Basidiomycota</taxon>
        <taxon>Agaricomycotina</taxon>
        <taxon>Dacrymycetes</taxon>
        <taxon>Dacrymycetales</taxon>
        <taxon>Dacrymycetaceae</taxon>
        <taxon>Calocera</taxon>
    </lineage>
</organism>
<comment type="similarity">
    <text evidence="2">Belongs to the cation transport ATPase (P-type) (TC 3.A.3) family. Type IB subfamily.</text>
</comment>
<dbReference type="Gene3D" id="2.70.150.10">
    <property type="entry name" value="Calcium-transporting ATPase, cytoplasmic transduction domain A"/>
    <property type="match status" value="1"/>
</dbReference>
<dbReference type="STRING" id="1330018.A0A167FZB6"/>
<dbReference type="InterPro" id="IPR008250">
    <property type="entry name" value="ATPase_P-typ_transduc_dom_A_sf"/>
</dbReference>
<keyword evidence="6 8" id="KW-1133">Transmembrane helix</keyword>
<gene>
    <name evidence="11" type="ORF">CALVIDRAFT_551699</name>
</gene>
<evidence type="ECO:0000256" key="5">
    <source>
        <dbReference type="ARBA" id="ARBA00022967"/>
    </source>
</evidence>
<keyword evidence="3 8" id="KW-0812">Transmembrane</keyword>
<accession>A0A167FZB6</accession>
<evidence type="ECO:0000313" key="11">
    <source>
        <dbReference type="EMBL" id="KZO90005.1"/>
    </source>
</evidence>
<dbReference type="PROSITE" id="PS00154">
    <property type="entry name" value="ATPASE_E1_E2"/>
    <property type="match status" value="1"/>
</dbReference>
<dbReference type="SUPFAM" id="SSF56784">
    <property type="entry name" value="HAD-like"/>
    <property type="match status" value="1"/>
</dbReference>
<evidence type="ECO:0000256" key="4">
    <source>
        <dbReference type="ARBA" id="ARBA00022723"/>
    </source>
</evidence>
<dbReference type="Gene3D" id="3.40.50.1000">
    <property type="entry name" value="HAD superfamily/HAD-like"/>
    <property type="match status" value="1"/>
</dbReference>
<dbReference type="GO" id="GO:0043682">
    <property type="term" value="F:P-type divalent copper transporter activity"/>
    <property type="evidence" value="ECO:0007669"/>
    <property type="project" value="TreeGrafter"/>
</dbReference>
<protein>
    <submittedName>
        <fullName evidence="11">Uncharacterized protein</fullName>
    </submittedName>
</protein>
<dbReference type="Gene3D" id="3.40.1110.10">
    <property type="entry name" value="Calcium-transporting ATPase, cytoplasmic domain N"/>
    <property type="match status" value="1"/>
</dbReference>
<dbReference type="SUPFAM" id="SSF55008">
    <property type="entry name" value="HMA, heavy metal-associated domain"/>
    <property type="match status" value="1"/>
</dbReference>
<evidence type="ECO:0000256" key="3">
    <source>
        <dbReference type="ARBA" id="ARBA00022692"/>
    </source>
</evidence>
<feature type="transmembrane region" description="Helical" evidence="8">
    <location>
        <begin position="627"/>
        <end position="649"/>
    </location>
</feature>
<dbReference type="InterPro" id="IPR006121">
    <property type="entry name" value="HMA_dom"/>
</dbReference>
<dbReference type="GO" id="GO:0055070">
    <property type="term" value="P:copper ion homeostasis"/>
    <property type="evidence" value="ECO:0007669"/>
    <property type="project" value="TreeGrafter"/>
</dbReference>
<dbReference type="PANTHER" id="PTHR43520:SF8">
    <property type="entry name" value="P-TYPE CU(+) TRANSPORTER"/>
    <property type="match status" value="1"/>
</dbReference>
<evidence type="ECO:0000256" key="2">
    <source>
        <dbReference type="ARBA" id="ARBA00006024"/>
    </source>
</evidence>
<dbReference type="AlphaFoldDB" id="A0A167FZB6"/>
<evidence type="ECO:0000256" key="6">
    <source>
        <dbReference type="ARBA" id="ARBA00022989"/>
    </source>
</evidence>
<dbReference type="Pfam" id="PF00403">
    <property type="entry name" value="HMA"/>
    <property type="match status" value="1"/>
</dbReference>
<reference evidence="11 12" key="1">
    <citation type="journal article" date="2016" name="Mol. Biol. Evol.">
        <title>Comparative Genomics of Early-Diverging Mushroom-Forming Fungi Provides Insights into the Origins of Lignocellulose Decay Capabilities.</title>
        <authorList>
            <person name="Nagy L.G."/>
            <person name="Riley R."/>
            <person name="Tritt A."/>
            <person name="Adam C."/>
            <person name="Daum C."/>
            <person name="Floudas D."/>
            <person name="Sun H."/>
            <person name="Yadav J.S."/>
            <person name="Pangilinan J."/>
            <person name="Larsson K.H."/>
            <person name="Matsuura K."/>
            <person name="Barry K."/>
            <person name="Labutti K."/>
            <person name="Kuo R."/>
            <person name="Ohm R.A."/>
            <person name="Bhattacharya S.S."/>
            <person name="Shirouzu T."/>
            <person name="Yoshinaga Y."/>
            <person name="Martin F.M."/>
            <person name="Grigoriev I.V."/>
            <person name="Hibbett D.S."/>
        </authorList>
    </citation>
    <scope>NUCLEOTIDE SEQUENCE [LARGE SCALE GENOMIC DNA]</scope>
    <source>
        <strain evidence="11 12">TUFC12733</strain>
    </source>
</reference>
<keyword evidence="5" id="KW-1278">Translocase</keyword>
<dbReference type="InterPro" id="IPR036412">
    <property type="entry name" value="HAD-like_sf"/>
</dbReference>
<sequence>MVALLVERAVVHAADTLQDISDVSFDVTWLPPTSSNTVTLRIYRMTCSACASTTERELLALPGVTSCAVSLASPRANPRNIVARVEELEFDAMLSIEDDAMQLRSLTGTKEVQERRQQFWRIPMVCPMVPFFAPIVKFQLLRGIFLVVRHGRATMVVLVMLGTSAAFVYSVMAMLAALFISTAAYHRAMLLETSNTLITFVFLGRYLEDMAKGKMSAALTDIMALAPSMATIYTDAECTKEKRVSTELVQVGDIVPVYGTVVRGSSSVDESTVTGEPVPVKRLQGPSVIGDIVNDLGAFDMIVVKLVKEAQTNKTPHPGVHVVITPAVLTFSAWMIVSHMVDVAKFPHVFHMRAATGVGTKNGIIMKGGWPLEARRHIKKVLFDKTGTITQGKPSVANFEKIETPQPDAESLAAVSADGITSKALVHGMVSAAETKSKPSPALGDPTYAKRTLTTSGINGPNITLDSFDAQVSIDGFFLGTNSGSSGKHPITVHVGSSRFVSRDASFVPFALSAFEASQSALGRPSRASPAKPSPAPAIRALQTMGIDANIMRGDSETTANAPAKEIGLRPEAVPSRVGDSINDSPALVAAARYCNLLRHLDLLDFVTALTLSHAIFSVISVIRRNLVWACVYNVFGIPLAMCLFLPLLSPRPWRKPASSIIPGEPVPKEGCPEETRMGSVLEVLRETFRFSEKKGYEAVPLELGATPTTANTAHTFA</sequence>
<keyword evidence="4" id="KW-0479">Metal-binding</keyword>
<proteinExistence type="inferred from homology"/>
<dbReference type="InterPro" id="IPR023214">
    <property type="entry name" value="HAD_sf"/>
</dbReference>
<feature type="transmembrane region" description="Helical" evidence="8">
    <location>
        <begin position="119"/>
        <end position="136"/>
    </location>
</feature>
<dbReference type="GO" id="GO:0005507">
    <property type="term" value="F:copper ion binding"/>
    <property type="evidence" value="ECO:0007669"/>
    <property type="project" value="TreeGrafter"/>
</dbReference>
<dbReference type="CDD" id="cd00371">
    <property type="entry name" value="HMA"/>
    <property type="match status" value="1"/>
</dbReference>
<feature type="transmembrane region" description="Helical" evidence="8">
    <location>
        <begin position="156"/>
        <end position="180"/>
    </location>
</feature>
<dbReference type="OrthoDB" id="432719at2759"/>
<evidence type="ECO:0000259" key="10">
    <source>
        <dbReference type="Pfam" id="PF00403"/>
    </source>
</evidence>
<dbReference type="Proteomes" id="UP000076738">
    <property type="component" value="Unassembled WGS sequence"/>
</dbReference>
<evidence type="ECO:0000256" key="8">
    <source>
        <dbReference type="SAM" id="Phobius"/>
    </source>
</evidence>
<dbReference type="InterPro" id="IPR059000">
    <property type="entry name" value="ATPase_P-type_domA"/>
</dbReference>
<evidence type="ECO:0000256" key="7">
    <source>
        <dbReference type="ARBA" id="ARBA00023136"/>
    </source>
</evidence>
<keyword evidence="7 8" id="KW-0472">Membrane</keyword>
<evidence type="ECO:0000313" key="12">
    <source>
        <dbReference type="Proteomes" id="UP000076738"/>
    </source>
</evidence>
<comment type="subcellular location">
    <subcellularLocation>
        <location evidence="1">Membrane</location>
    </subcellularLocation>
</comment>
<dbReference type="Pfam" id="PF00122">
    <property type="entry name" value="E1-E2_ATPase"/>
    <property type="match status" value="1"/>
</dbReference>
<feature type="domain" description="P-type ATPase A" evidence="9">
    <location>
        <begin position="248"/>
        <end position="314"/>
    </location>
</feature>
<keyword evidence="12" id="KW-1185">Reference proteome</keyword>
<dbReference type="GO" id="GO:0016020">
    <property type="term" value="C:membrane"/>
    <property type="evidence" value="ECO:0007669"/>
    <property type="project" value="UniProtKB-SubCell"/>
</dbReference>
<feature type="domain" description="HMA" evidence="10">
    <location>
        <begin position="39"/>
        <end position="73"/>
    </location>
</feature>
<dbReference type="InterPro" id="IPR023299">
    <property type="entry name" value="ATPase_P-typ_cyto_dom_N"/>
</dbReference>
<dbReference type="GO" id="GO:0000166">
    <property type="term" value="F:nucleotide binding"/>
    <property type="evidence" value="ECO:0007669"/>
    <property type="project" value="InterPro"/>
</dbReference>
<dbReference type="SUPFAM" id="SSF81653">
    <property type="entry name" value="Calcium ATPase, transduction domain A"/>
    <property type="match status" value="1"/>
</dbReference>
<dbReference type="InterPro" id="IPR018303">
    <property type="entry name" value="ATPase_P-typ_P_site"/>
</dbReference>
<dbReference type="InterPro" id="IPR036163">
    <property type="entry name" value="HMA_dom_sf"/>
</dbReference>
<dbReference type="EMBL" id="KV417355">
    <property type="protein sequence ID" value="KZO90005.1"/>
    <property type="molecule type" value="Genomic_DNA"/>
</dbReference>
<feature type="transmembrane region" description="Helical" evidence="8">
    <location>
        <begin position="603"/>
        <end position="621"/>
    </location>
</feature>
<evidence type="ECO:0000256" key="1">
    <source>
        <dbReference type="ARBA" id="ARBA00004370"/>
    </source>
</evidence>
<evidence type="ECO:0000259" key="9">
    <source>
        <dbReference type="Pfam" id="PF00122"/>
    </source>
</evidence>
<dbReference type="PANTHER" id="PTHR43520">
    <property type="entry name" value="ATP7, ISOFORM B"/>
    <property type="match status" value="1"/>
</dbReference>
<dbReference type="Gene3D" id="3.30.70.100">
    <property type="match status" value="1"/>
</dbReference>
<name>A0A167FZB6_CALVF</name>